<dbReference type="AlphaFoldDB" id="A0A2W0HIE1"/>
<evidence type="ECO:0000313" key="4">
    <source>
        <dbReference type="EMBL" id="PYZ96752.1"/>
    </source>
</evidence>
<dbReference type="Pfam" id="PF03109">
    <property type="entry name" value="ABC1"/>
    <property type="match status" value="1"/>
</dbReference>
<evidence type="ECO:0000256" key="2">
    <source>
        <dbReference type="SAM" id="Phobius"/>
    </source>
</evidence>
<evidence type="ECO:0000313" key="5">
    <source>
        <dbReference type="Proteomes" id="UP000248066"/>
    </source>
</evidence>
<keyword evidence="2" id="KW-0812">Transmembrane</keyword>
<name>A0A2W0HIE1_9BACI</name>
<dbReference type="InterPro" id="IPR050154">
    <property type="entry name" value="UbiB_kinase"/>
</dbReference>
<proteinExistence type="inferred from homology"/>
<gene>
    <name evidence="4" type="ORF">CR205_13770</name>
</gene>
<protein>
    <submittedName>
        <fullName evidence="4">ABC transporter</fullName>
    </submittedName>
</protein>
<dbReference type="PANTHER" id="PTHR10566:SF113">
    <property type="entry name" value="PROTEIN ACTIVITY OF BC1 COMPLEX KINASE 7, CHLOROPLASTIC"/>
    <property type="match status" value="1"/>
</dbReference>
<dbReference type="EMBL" id="PDOF01000002">
    <property type="protein sequence ID" value="PYZ96752.1"/>
    <property type="molecule type" value="Genomic_DNA"/>
</dbReference>
<feature type="domain" description="ABC1 atypical kinase-like" evidence="3">
    <location>
        <begin position="84"/>
        <end position="327"/>
    </location>
</feature>
<feature type="transmembrane region" description="Helical" evidence="2">
    <location>
        <begin position="12"/>
        <end position="29"/>
    </location>
</feature>
<feature type="transmembrane region" description="Helical" evidence="2">
    <location>
        <begin position="506"/>
        <end position="524"/>
    </location>
</feature>
<evidence type="ECO:0000259" key="3">
    <source>
        <dbReference type="Pfam" id="PF03109"/>
    </source>
</evidence>
<dbReference type="PANTHER" id="PTHR10566">
    <property type="entry name" value="CHAPERONE-ACTIVITY OF BC1 COMPLEX CABC1 -RELATED"/>
    <property type="match status" value="1"/>
</dbReference>
<comment type="caution">
    <text evidence="4">The sequence shown here is derived from an EMBL/GenBank/DDBJ whole genome shotgun (WGS) entry which is preliminary data.</text>
</comment>
<keyword evidence="2" id="KW-1133">Transmembrane helix</keyword>
<accession>A0A2W0HIE1</accession>
<reference evidence="4 5" key="1">
    <citation type="submission" date="2017-10" db="EMBL/GenBank/DDBJ databases">
        <title>Bacillus sp. nov., a halophilic bacterium isolated from a Yangshapao Lake.</title>
        <authorList>
            <person name="Wang H."/>
        </authorList>
    </citation>
    <scope>NUCLEOTIDE SEQUENCE [LARGE SCALE GENOMIC DNA]</scope>
    <source>
        <strain evidence="4 5">YSP-3</strain>
    </source>
</reference>
<dbReference type="CDD" id="cd05121">
    <property type="entry name" value="ABC1_ADCK3-like"/>
    <property type="match status" value="1"/>
</dbReference>
<keyword evidence="5" id="KW-1185">Reference proteome</keyword>
<dbReference type="Proteomes" id="UP000248066">
    <property type="component" value="Unassembled WGS sequence"/>
</dbReference>
<dbReference type="InterPro" id="IPR004147">
    <property type="entry name" value="ABC1_dom"/>
</dbReference>
<dbReference type="SUPFAM" id="SSF56112">
    <property type="entry name" value="Protein kinase-like (PK-like)"/>
    <property type="match status" value="1"/>
</dbReference>
<organism evidence="4 5">
    <name type="scientific">Alteribacter lacisalsi</name>
    <dbReference type="NCBI Taxonomy" id="2045244"/>
    <lineage>
        <taxon>Bacteria</taxon>
        <taxon>Bacillati</taxon>
        <taxon>Bacillota</taxon>
        <taxon>Bacilli</taxon>
        <taxon>Bacillales</taxon>
        <taxon>Bacillaceae</taxon>
        <taxon>Alteribacter</taxon>
    </lineage>
</organism>
<sequence>MKIKSRPKRMGKVIGLALIIFIQMYWYKWTRKSSSEWVLLWERTGIRVRETLFELEGLLIKVGQFLSIRADLLPGAFIRQIQDLTDHVPPSDWDAVQDVLEKEWGGRIDDHLLSIEKKAVASASIGEVYKAVLKNGTVVAVKVRRPGIDAVVDTDFRTLRILMWLAARLTPVPKAFINFSLLYREIRQVISKELDFTSEKEALLAFRERFKDRDDVLIPGVHEELSTSRILVMDWLDGVKLTDEQALMKMGLEPGELAGKLLDVFLPQWLEPGIFHADPHGGNMLVSESGALILLDFGMYGEISERDAAAFQELIAGLLAKDYRKAAGCLDDLGFVLPDGDLAEIEEALAELMTFKPESLKEKDLIALKLELNNRIRTLPIQVPARFIFLGRSFITIEGTIRSLVPEDELMSLMRPAFFTWLRNQGDRKWMFIWQWIQSLPAFSFVKPVSEFLNTPKNLEQMKKIDQMRQFHFTVLENRGKQWFQLLLLSLGGCGAGLYADHLLLMQIAIGSAFVSTAGFFYTGSKRNKWLRQIAKRKSRSS</sequence>
<comment type="similarity">
    <text evidence="1">Belongs to the protein kinase superfamily. ADCK protein kinase family.</text>
</comment>
<dbReference type="InterPro" id="IPR011009">
    <property type="entry name" value="Kinase-like_dom_sf"/>
</dbReference>
<dbReference type="OrthoDB" id="9795390at2"/>
<evidence type="ECO:0000256" key="1">
    <source>
        <dbReference type="ARBA" id="ARBA00009670"/>
    </source>
</evidence>
<keyword evidence="2" id="KW-0472">Membrane</keyword>